<protein>
    <submittedName>
        <fullName evidence="1">Uncharacterized protein</fullName>
    </submittedName>
</protein>
<comment type="caution">
    <text evidence="1">The sequence shown here is derived from an EMBL/GenBank/DDBJ whole genome shotgun (WGS) entry which is preliminary data.</text>
</comment>
<proteinExistence type="predicted"/>
<dbReference type="Proteomes" id="UP001281761">
    <property type="component" value="Unassembled WGS sequence"/>
</dbReference>
<sequence length="1031" mass="117775">MNSAPEDWKAKESDIILYLKDHQDTLPEFMRYIWCLPVEPVLRILSSQQTSSFVDDSDTQERLLSFVQQSLTIILHHYVTHYGIEFGYKARNRFFDRLVEESNRDSLCRCFIDYIESRLSDISSPSQSPISTPQFASEHDQLSMIHPTIPIILLISLTDNEELSGKAKSLLRRTTPLSEQEVSVLSQSLAPEDLVTDLVSMLKYNSSCFRMEPVCYPQVNTFLEKVSPLVTEYKSDEVIQTPSAILLKLMDFLNSKGPSQQTSPKSRPRFSFYDDIGSRRSDLEPSTFMMLTLFTRIMKDLEETSQESFISAFLDLINKFSQSDQIRRTISTSILRLPLIHERGLYWLASSINTFCELSSSHSFQIEFLKDCICSGEQPLSMNSLIVLSQSYNINTSSLLWEGIYLNRSMVVSTSHLSIITNHVYTLPYSELSPIQISELLSKLVGYEATLPPISSYPVKNTQEYRSRMLSRFDVLNLLVAMFSNLDPSSSDDNAIETLQQICNKRRRRVQYHYYADESQSSSDGDYEISEYSDASHSADFTEDSPFVAPTSYPEDLCRTLRGVGSQIMGRVTELTKQMIERASWGGGSEMPLLLFNQDSRLLRSLLALCECVVPLVSPNDFTRFIDPLIPLAEIADKYLFRQVRSIIHTISNRAGVPLFLEQFHFTVKPAPPGPHTPIPFPIQTRHILFRPPPPTVSYDYDDDGRVASMRFQSHAPDLRDFTMYATTTITPGGRFQRSGPAVVLRDIPSIDELIEMKRQFKESVDKETRTIPFVKYLVLRGVQQEGFTSSSVAAILRVEDAETKATLIGILMERMVAHKKWNVERIASNMIQFQSFPSRMACVLLPLSRLLRQSRGCNPAGTFFTNPDMCEGDEVENSTAFHGEQTRIEGIERIVNWMLNVPRPSELHVPILNSLSSLLASEFVASIIEFPDLHRFVQLNQTFTTRQLAVDLTTTNPDRQSLWRTNLIEEGMEDLHLFINDRMNVAAWRFRRESPPRHAVVQRVIGNYFATANPEQYAPLRLHGRRDRPY</sequence>
<evidence type="ECO:0000313" key="1">
    <source>
        <dbReference type="EMBL" id="KAK2956696.1"/>
    </source>
</evidence>
<reference evidence="1 2" key="1">
    <citation type="journal article" date="2022" name="bioRxiv">
        <title>Genomics of Preaxostyla Flagellates Illuminates Evolutionary Transitions and the Path Towards Mitochondrial Loss.</title>
        <authorList>
            <person name="Novak L.V.F."/>
            <person name="Treitli S.C."/>
            <person name="Pyrih J."/>
            <person name="Halakuc P."/>
            <person name="Pipaliya S.V."/>
            <person name="Vacek V."/>
            <person name="Brzon O."/>
            <person name="Soukal P."/>
            <person name="Eme L."/>
            <person name="Dacks J.B."/>
            <person name="Karnkowska A."/>
            <person name="Elias M."/>
            <person name="Hampl V."/>
        </authorList>
    </citation>
    <scope>NUCLEOTIDE SEQUENCE [LARGE SCALE GENOMIC DNA]</scope>
    <source>
        <strain evidence="1">NAU3</strain>
        <tissue evidence="1">Gut</tissue>
    </source>
</reference>
<evidence type="ECO:0000313" key="2">
    <source>
        <dbReference type="Proteomes" id="UP001281761"/>
    </source>
</evidence>
<gene>
    <name evidence="1" type="ORF">BLNAU_8330</name>
</gene>
<organism evidence="1 2">
    <name type="scientific">Blattamonas nauphoetae</name>
    <dbReference type="NCBI Taxonomy" id="2049346"/>
    <lineage>
        <taxon>Eukaryota</taxon>
        <taxon>Metamonada</taxon>
        <taxon>Preaxostyla</taxon>
        <taxon>Oxymonadida</taxon>
        <taxon>Blattamonas</taxon>
    </lineage>
</organism>
<dbReference type="EMBL" id="JARBJD010000053">
    <property type="protein sequence ID" value="KAK2956696.1"/>
    <property type="molecule type" value="Genomic_DNA"/>
</dbReference>
<keyword evidence="2" id="KW-1185">Reference proteome</keyword>
<name>A0ABQ9XYZ1_9EUKA</name>
<accession>A0ABQ9XYZ1</accession>